<feature type="transmembrane region" description="Helical" evidence="1">
    <location>
        <begin position="60"/>
        <end position="83"/>
    </location>
</feature>
<keyword evidence="1" id="KW-0472">Membrane</keyword>
<organism evidence="2 3">
    <name type="scientific">Marivirga arenosa</name>
    <dbReference type="NCBI Taxonomy" id="3059076"/>
    <lineage>
        <taxon>Bacteria</taxon>
        <taxon>Pseudomonadati</taxon>
        <taxon>Bacteroidota</taxon>
        <taxon>Cytophagia</taxon>
        <taxon>Cytophagales</taxon>
        <taxon>Marivirgaceae</taxon>
        <taxon>Marivirga</taxon>
    </lineage>
</organism>
<keyword evidence="1" id="KW-1133">Transmembrane helix</keyword>
<sequence length="429" mass="49711">MQKKNSQPKPKWLLKLQLNSWEPEILLSGIVLYGMFQVPLLLDQFLLFFSSEVYNDMNAMFTLVAILKIGVFWLIGGLILHLITRGLWVGMVGLSYAFPNGIKPDKLKFQPKYLAKVNDVPTFDQIVLNLERICSFIYSIAFLLFMSLVGTYIYATVLVIIPMVTIISLSDNELITNNLIQSLELYGNIVLSIGIIGVIDFLTMGYFRRFKLFAKLFWPFYKIFNFLTLSSFYRPTYFVVISNFKKAYVFIFLLFFIITSFIGISSVHQNNPEEVFSRLEIWNNNKGNRALEGFYQDKNSSNPSGIIQIPSDIINGNILRVFIPLSISMEDSIKKFIKYDSVMSSKKENFNKGRYFLKGLSNFYKLSIDDSIFNTKSYFQYNNSTNRKGIITYLNVGYLKEGLYELEMRGPKEMYKNSFAIVPFYKTNY</sequence>
<name>A0AA51R948_9BACT</name>
<proteinExistence type="predicted"/>
<evidence type="ECO:0000313" key="3">
    <source>
        <dbReference type="Proteomes" id="UP001244443"/>
    </source>
</evidence>
<feature type="transmembrane region" description="Helical" evidence="1">
    <location>
        <begin position="247"/>
        <end position="268"/>
    </location>
</feature>
<dbReference type="Proteomes" id="UP001244443">
    <property type="component" value="Chromosome"/>
</dbReference>
<dbReference type="AlphaFoldDB" id="A0AA51R948"/>
<protein>
    <submittedName>
        <fullName evidence="2">Uncharacterized protein</fullName>
    </submittedName>
</protein>
<reference evidence="2" key="1">
    <citation type="submission" date="2023-08" db="EMBL/GenBank/DDBJ databases">
        <title>Comparative genomics and taxonomic characterization of three novel marine species of genus Marivirga.</title>
        <authorList>
            <person name="Muhammad N."/>
            <person name="Kim S.-G."/>
        </authorList>
    </citation>
    <scope>NUCLEOTIDE SEQUENCE [LARGE SCALE GENOMIC DNA]</scope>
    <source>
        <strain evidence="2">ABR2-2</strain>
    </source>
</reference>
<evidence type="ECO:0000313" key="2">
    <source>
        <dbReference type="EMBL" id="WMN07296.1"/>
    </source>
</evidence>
<accession>A0AA51R948</accession>
<feature type="transmembrane region" description="Helical" evidence="1">
    <location>
        <begin position="189"/>
        <end position="207"/>
    </location>
</feature>
<keyword evidence="3" id="KW-1185">Reference proteome</keyword>
<feature type="transmembrane region" description="Helical" evidence="1">
    <location>
        <begin position="136"/>
        <end position="169"/>
    </location>
</feature>
<feature type="transmembrane region" description="Helical" evidence="1">
    <location>
        <begin position="21"/>
        <end position="40"/>
    </location>
</feature>
<keyword evidence="1" id="KW-0812">Transmembrane</keyword>
<gene>
    <name evidence="2" type="ORF">QYS48_28405</name>
</gene>
<dbReference type="RefSeq" id="WP_308357398.1">
    <property type="nucleotide sequence ID" value="NZ_CP129970.2"/>
</dbReference>
<evidence type="ECO:0000256" key="1">
    <source>
        <dbReference type="SAM" id="Phobius"/>
    </source>
</evidence>
<dbReference type="EMBL" id="CP129970">
    <property type="protein sequence ID" value="WMN07296.1"/>
    <property type="molecule type" value="Genomic_DNA"/>
</dbReference>